<dbReference type="PANTHER" id="PTHR22916:SF71">
    <property type="entry name" value="GLYCOSYL TRANSFERASE"/>
    <property type="match status" value="1"/>
</dbReference>
<dbReference type="SUPFAM" id="SSF53448">
    <property type="entry name" value="Nucleotide-diphospho-sugar transferases"/>
    <property type="match status" value="1"/>
</dbReference>
<evidence type="ECO:0000259" key="1">
    <source>
        <dbReference type="Pfam" id="PF00535"/>
    </source>
</evidence>
<accession>A0A2U2HN11</accession>
<gene>
    <name evidence="2" type="ORF">C7C56_009300</name>
</gene>
<dbReference type="GO" id="GO:0016758">
    <property type="term" value="F:hexosyltransferase activity"/>
    <property type="evidence" value="ECO:0007669"/>
    <property type="project" value="UniProtKB-ARBA"/>
</dbReference>
<protein>
    <submittedName>
        <fullName evidence="2">Glycosyl transferase</fullName>
    </submittedName>
</protein>
<dbReference type="InterPro" id="IPR001173">
    <property type="entry name" value="Glyco_trans_2-like"/>
</dbReference>
<organism evidence="2 3">
    <name type="scientific">Massilia glaciei</name>
    <dbReference type="NCBI Taxonomy" id="1524097"/>
    <lineage>
        <taxon>Bacteria</taxon>
        <taxon>Pseudomonadati</taxon>
        <taxon>Pseudomonadota</taxon>
        <taxon>Betaproteobacteria</taxon>
        <taxon>Burkholderiales</taxon>
        <taxon>Oxalobacteraceae</taxon>
        <taxon>Telluria group</taxon>
        <taxon>Massilia</taxon>
    </lineage>
</organism>
<dbReference type="PANTHER" id="PTHR22916">
    <property type="entry name" value="GLYCOSYLTRANSFERASE"/>
    <property type="match status" value="1"/>
</dbReference>
<dbReference type="EMBL" id="PXWF02000122">
    <property type="protein sequence ID" value="PWF48904.1"/>
    <property type="molecule type" value="Genomic_DNA"/>
</dbReference>
<dbReference type="Pfam" id="PF00535">
    <property type="entry name" value="Glycos_transf_2"/>
    <property type="match status" value="1"/>
</dbReference>
<dbReference type="RefSeq" id="WP_106757158.1">
    <property type="nucleotide sequence ID" value="NZ_PXWF02000122.1"/>
</dbReference>
<dbReference type="Gene3D" id="3.90.550.10">
    <property type="entry name" value="Spore Coat Polysaccharide Biosynthesis Protein SpsA, Chain A"/>
    <property type="match status" value="1"/>
</dbReference>
<comment type="caution">
    <text evidence="2">The sequence shown here is derived from an EMBL/GenBank/DDBJ whole genome shotgun (WGS) entry which is preliminary data.</text>
</comment>
<dbReference type="Proteomes" id="UP000241421">
    <property type="component" value="Unassembled WGS sequence"/>
</dbReference>
<keyword evidence="2" id="KW-0808">Transferase</keyword>
<evidence type="ECO:0000313" key="2">
    <source>
        <dbReference type="EMBL" id="PWF48904.1"/>
    </source>
</evidence>
<dbReference type="AlphaFoldDB" id="A0A2U2HN11"/>
<reference evidence="2 3" key="1">
    <citation type="submission" date="2018-04" db="EMBL/GenBank/DDBJ databases">
        <title>Massilia violaceinigra sp. nov., a novel purple-pigmented bacterium isolated from Tianshan glacier, Xinjiang, China.</title>
        <authorList>
            <person name="Wang H."/>
        </authorList>
    </citation>
    <scope>NUCLEOTIDE SEQUENCE [LARGE SCALE GENOMIC DNA]</scope>
    <source>
        <strain evidence="2 3">B448-2</strain>
    </source>
</reference>
<name>A0A2U2HN11_9BURK</name>
<proteinExistence type="predicted"/>
<evidence type="ECO:0000313" key="3">
    <source>
        <dbReference type="Proteomes" id="UP000241421"/>
    </source>
</evidence>
<keyword evidence="3" id="KW-1185">Reference proteome</keyword>
<sequence length="313" mass="35511">MELPSSKPKVSVCVVTYNQAGFIRECLQSLVDQKTNFFFEVIVGDDASTDNTGDIAQEFADAYPGLVKLIRHKTNVGPTRNYLAVHQMAMGDYVSHIDGDDCAMPGKLQAQADLLDQRMDISFTVHAVKVIDTDKKIERSKNFPIQGSLHDLLNLGTYFVHSSVMYRKCNEFVHDPAAGEIVDYFFHIERASWGDIYFDDRILGGYRIHEGGISKSLKDREMLEVCYENAFDRALSFGIDFAVVQSARLKRRMAFAISAFMMGEKGAYKRKVFLSDNDYPYATGKHRALHWSRSVPVLMQIYMRVRNAQSNRG</sequence>
<dbReference type="OrthoDB" id="9798249at2"/>
<dbReference type="InterPro" id="IPR029044">
    <property type="entry name" value="Nucleotide-diphossugar_trans"/>
</dbReference>
<feature type="domain" description="Glycosyltransferase 2-like" evidence="1">
    <location>
        <begin position="11"/>
        <end position="145"/>
    </location>
</feature>